<protein>
    <submittedName>
        <fullName evidence="1">Uncharacterized protein</fullName>
    </submittedName>
</protein>
<dbReference type="Proteomes" id="UP000030690">
    <property type="component" value="Unassembled WGS sequence"/>
</dbReference>
<reference evidence="1 2" key="1">
    <citation type="submission" date="2013-02" db="EMBL/GenBank/DDBJ databases">
        <title>The Genome Annotation of Plasmodium falciparum Vietnam Oak-Knoll (FVO).</title>
        <authorList>
            <consortium name="The Broad Institute Genome Sequencing Platform"/>
            <consortium name="The Broad Institute Genome Sequencing Center for Infectious Disease"/>
            <person name="Neafsey D."/>
            <person name="Hoffman S."/>
            <person name="Volkman S."/>
            <person name="Rosenthal P."/>
            <person name="Walker B."/>
            <person name="Young S.K."/>
            <person name="Zeng Q."/>
            <person name="Gargeya S."/>
            <person name="Fitzgerald M."/>
            <person name="Haas B."/>
            <person name="Abouelleil A."/>
            <person name="Allen A.W."/>
            <person name="Alvarado L."/>
            <person name="Arachchi H.M."/>
            <person name="Berlin A.M."/>
            <person name="Chapman S.B."/>
            <person name="Gainer-Dewar J."/>
            <person name="Goldberg J."/>
            <person name="Griggs A."/>
            <person name="Gujja S."/>
            <person name="Hansen M."/>
            <person name="Howarth C."/>
            <person name="Imamovic A."/>
            <person name="Ireland A."/>
            <person name="Larimer J."/>
            <person name="McCowan C."/>
            <person name="Murphy C."/>
            <person name="Pearson M."/>
            <person name="Poon T.W."/>
            <person name="Priest M."/>
            <person name="Roberts A."/>
            <person name="Saif S."/>
            <person name="Shea T."/>
            <person name="Sisk P."/>
            <person name="Sykes S."/>
            <person name="Wortman J."/>
            <person name="Nusbaum C."/>
            <person name="Birren B."/>
        </authorList>
    </citation>
    <scope>NUCLEOTIDE SEQUENCE [LARGE SCALE GENOMIC DNA]</scope>
    <source>
        <strain evidence="2">Vietnam Oak-Knoll (FVO)</strain>
    </source>
</reference>
<gene>
    <name evidence="1" type="ORF">PFFVO_04763</name>
</gene>
<accession>A0A024V187</accession>
<dbReference type="AlphaFoldDB" id="A0A024V187"/>
<organism evidence="1 2">
    <name type="scientific">Plasmodium falciparum Vietnam Oak-Knoll</name>
    <name type="common">FVO</name>
    <dbReference type="NCBI Taxonomy" id="1036723"/>
    <lineage>
        <taxon>Eukaryota</taxon>
        <taxon>Sar</taxon>
        <taxon>Alveolata</taxon>
        <taxon>Apicomplexa</taxon>
        <taxon>Aconoidasida</taxon>
        <taxon>Haemosporida</taxon>
        <taxon>Plasmodiidae</taxon>
        <taxon>Plasmodium</taxon>
        <taxon>Plasmodium (Laverania)</taxon>
    </lineage>
</organism>
<reference evidence="1 2" key="2">
    <citation type="submission" date="2013-02" db="EMBL/GenBank/DDBJ databases">
        <title>The Genome Sequence of Plasmodium falciparum Vietnam Oak-Knoll (FVO).</title>
        <authorList>
            <consortium name="The Broad Institute Genome Sequencing Platform"/>
            <consortium name="The Broad Institute Genome Sequencing Center for Infectious Disease"/>
            <person name="Neafsey D."/>
            <person name="Cheeseman I."/>
            <person name="Volkman S."/>
            <person name="Adams J."/>
            <person name="Walker B."/>
            <person name="Young S.K."/>
            <person name="Zeng Q."/>
            <person name="Gargeya S."/>
            <person name="Fitzgerald M."/>
            <person name="Haas B."/>
            <person name="Abouelleil A."/>
            <person name="Alvarado L."/>
            <person name="Arachchi H.M."/>
            <person name="Berlin A.M."/>
            <person name="Chapman S.B."/>
            <person name="Dewar J."/>
            <person name="Goldberg J."/>
            <person name="Griggs A."/>
            <person name="Gujja S."/>
            <person name="Hansen M."/>
            <person name="Howarth C."/>
            <person name="Imamovic A."/>
            <person name="Larimer J."/>
            <person name="McCowan C."/>
            <person name="Murphy C."/>
            <person name="Neiman D."/>
            <person name="Pearson M."/>
            <person name="Priest M."/>
            <person name="Roberts A."/>
            <person name="Saif S."/>
            <person name="Shea T."/>
            <person name="Sisk P."/>
            <person name="Sykes S."/>
            <person name="Wortman J."/>
            <person name="Nusbaum C."/>
            <person name="Birren B."/>
        </authorList>
    </citation>
    <scope>NUCLEOTIDE SEQUENCE [LARGE SCALE GENOMIC DNA]</scope>
    <source>
        <strain evidence="2">Vietnam Oak-Knoll (FVO)</strain>
    </source>
</reference>
<sequence length="62" mass="7519">MRRKNNYKLFRNIIKTKNKKPEINNIQDITITFISNCPSHIQKKRKEKNNNYSLCSSYKDRT</sequence>
<name>A0A024V187_PLAFA</name>
<evidence type="ECO:0000313" key="2">
    <source>
        <dbReference type="Proteomes" id="UP000030690"/>
    </source>
</evidence>
<proteinExistence type="predicted"/>
<evidence type="ECO:0000313" key="1">
    <source>
        <dbReference type="EMBL" id="ETW16229.1"/>
    </source>
</evidence>
<dbReference type="EMBL" id="KI925147">
    <property type="protein sequence ID" value="ETW16229.1"/>
    <property type="molecule type" value="Genomic_DNA"/>
</dbReference>